<organism evidence="1 2">
    <name type="scientific">Dermatophagoides pteronyssinus</name>
    <name type="common">European house dust mite</name>
    <dbReference type="NCBI Taxonomy" id="6956"/>
    <lineage>
        <taxon>Eukaryota</taxon>
        <taxon>Metazoa</taxon>
        <taxon>Ecdysozoa</taxon>
        <taxon>Arthropoda</taxon>
        <taxon>Chelicerata</taxon>
        <taxon>Arachnida</taxon>
        <taxon>Acari</taxon>
        <taxon>Acariformes</taxon>
        <taxon>Sarcoptiformes</taxon>
        <taxon>Astigmata</taxon>
        <taxon>Psoroptidia</taxon>
        <taxon>Analgoidea</taxon>
        <taxon>Pyroglyphidae</taxon>
        <taxon>Dermatophagoidinae</taxon>
        <taxon>Dermatophagoides</taxon>
    </lineage>
</organism>
<reference evidence="1 2" key="1">
    <citation type="journal article" date="2018" name="J. Allergy Clin. Immunol.">
        <title>High-quality assembly of Dermatophagoides pteronyssinus genome and transcriptome reveals a wide range of novel allergens.</title>
        <authorList>
            <person name="Liu X.Y."/>
            <person name="Yang K.Y."/>
            <person name="Wang M.Q."/>
            <person name="Kwok J.S."/>
            <person name="Zeng X."/>
            <person name="Yang Z."/>
            <person name="Xiao X.J."/>
            <person name="Lau C.P."/>
            <person name="Li Y."/>
            <person name="Huang Z.M."/>
            <person name="Ba J.G."/>
            <person name="Yim A.K."/>
            <person name="Ouyang C.Y."/>
            <person name="Ngai S.M."/>
            <person name="Chan T.F."/>
            <person name="Leung E.L."/>
            <person name="Liu L."/>
            <person name="Liu Z.G."/>
            <person name="Tsui S.K."/>
        </authorList>
    </citation>
    <scope>NUCLEOTIDE SEQUENCE [LARGE SCALE GENOMIC DNA]</scope>
    <source>
        <strain evidence="1">Derp</strain>
    </source>
</reference>
<accession>A0ABQ8J7J0</accession>
<gene>
    <name evidence="1" type="ORF">DERP_003892</name>
</gene>
<proteinExistence type="predicted"/>
<sequence>MNNPAPFHSIIKYIDFDQRFVVAVVDGENQEKPKNRNFILSSSSSNITTTTILEPLTTTTTTTTTTNIIPLNTKQQSSSSSSSILLNNLYQTNIDSDNHLSSTTKSTSTSCHYSTINDNKNQYQKNFCPGDDDDPKSLSLNNPHIFNLEKNILIISMNCQHRIVIC</sequence>
<protein>
    <submittedName>
        <fullName evidence="1">Uncharacterized protein</fullName>
    </submittedName>
</protein>
<reference evidence="1 2" key="2">
    <citation type="journal article" date="2022" name="Mol. Biol. Evol.">
        <title>Comparative Genomics Reveals Insights into the Divergent Evolution of Astigmatic Mites and Household Pest Adaptations.</title>
        <authorList>
            <person name="Xiong Q."/>
            <person name="Wan A.T."/>
            <person name="Liu X."/>
            <person name="Fung C.S."/>
            <person name="Xiao X."/>
            <person name="Malainual N."/>
            <person name="Hou J."/>
            <person name="Wang L."/>
            <person name="Wang M."/>
            <person name="Yang K.Y."/>
            <person name="Cui Y."/>
            <person name="Leung E.L."/>
            <person name="Nong W."/>
            <person name="Shin S.K."/>
            <person name="Au S.W."/>
            <person name="Jeong K.Y."/>
            <person name="Chew F.T."/>
            <person name="Hui J.H."/>
            <person name="Leung T.F."/>
            <person name="Tungtrongchitr A."/>
            <person name="Zhong N."/>
            <person name="Liu Z."/>
            <person name="Tsui S.K."/>
        </authorList>
    </citation>
    <scope>NUCLEOTIDE SEQUENCE [LARGE SCALE GENOMIC DNA]</scope>
    <source>
        <strain evidence="1">Derp</strain>
    </source>
</reference>
<evidence type="ECO:0000313" key="2">
    <source>
        <dbReference type="Proteomes" id="UP000887458"/>
    </source>
</evidence>
<name>A0ABQ8J7J0_DERPT</name>
<dbReference type="Proteomes" id="UP000887458">
    <property type="component" value="Unassembled WGS sequence"/>
</dbReference>
<comment type="caution">
    <text evidence="1">The sequence shown here is derived from an EMBL/GenBank/DDBJ whole genome shotgun (WGS) entry which is preliminary data.</text>
</comment>
<dbReference type="EMBL" id="NJHN03000062">
    <property type="protein sequence ID" value="KAH9418567.1"/>
    <property type="molecule type" value="Genomic_DNA"/>
</dbReference>
<evidence type="ECO:0000313" key="1">
    <source>
        <dbReference type="EMBL" id="KAH9418567.1"/>
    </source>
</evidence>
<keyword evidence="2" id="KW-1185">Reference proteome</keyword>